<feature type="signal peptide" evidence="2">
    <location>
        <begin position="1"/>
        <end position="18"/>
    </location>
</feature>
<evidence type="ECO:0000256" key="2">
    <source>
        <dbReference type="SAM" id="SignalP"/>
    </source>
</evidence>
<proteinExistence type="predicted"/>
<name>A0A9Q1LVP3_9SOLA</name>
<keyword evidence="4" id="KW-1185">Reference proteome</keyword>
<organism evidence="3 4">
    <name type="scientific">Anisodus acutangulus</name>
    <dbReference type="NCBI Taxonomy" id="402998"/>
    <lineage>
        <taxon>Eukaryota</taxon>
        <taxon>Viridiplantae</taxon>
        <taxon>Streptophyta</taxon>
        <taxon>Embryophyta</taxon>
        <taxon>Tracheophyta</taxon>
        <taxon>Spermatophyta</taxon>
        <taxon>Magnoliopsida</taxon>
        <taxon>eudicotyledons</taxon>
        <taxon>Gunneridae</taxon>
        <taxon>Pentapetalae</taxon>
        <taxon>asterids</taxon>
        <taxon>lamiids</taxon>
        <taxon>Solanales</taxon>
        <taxon>Solanaceae</taxon>
        <taxon>Solanoideae</taxon>
        <taxon>Hyoscyameae</taxon>
        <taxon>Anisodus</taxon>
    </lineage>
</organism>
<dbReference type="AlphaFoldDB" id="A0A9Q1LVP3"/>
<protein>
    <submittedName>
        <fullName evidence="3">Uncharacterized protein</fullName>
    </submittedName>
</protein>
<evidence type="ECO:0000256" key="1">
    <source>
        <dbReference type="SAM" id="MobiDB-lite"/>
    </source>
</evidence>
<gene>
    <name evidence="3" type="ORF">K7X08_005590</name>
</gene>
<dbReference type="Proteomes" id="UP001152561">
    <property type="component" value="Unassembled WGS sequence"/>
</dbReference>
<feature type="chain" id="PRO_5040375811" evidence="2">
    <location>
        <begin position="19"/>
        <end position="81"/>
    </location>
</feature>
<feature type="region of interest" description="Disordered" evidence="1">
    <location>
        <begin position="47"/>
        <end position="68"/>
    </location>
</feature>
<keyword evidence="2" id="KW-0732">Signal</keyword>
<evidence type="ECO:0000313" key="3">
    <source>
        <dbReference type="EMBL" id="KAJ8543067.1"/>
    </source>
</evidence>
<sequence>MHTLHLWSFGCYLQMTEAHLDLSLCSTPKWDFSLYLTCDSATVTAIPTPPPSHPPEATTGNGYQPDNDSYRKISLAIREDE</sequence>
<reference evidence="4" key="1">
    <citation type="journal article" date="2023" name="Proc. Natl. Acad. Sci. U.S.A.">
        <title>Genomic and structural basis for evolution of tropane alkaloid biosynthesis.</title>
        <authorList>
            <person name="Wanga Y.-J."/>
            <person name="Taina T."/>
            <person name="Yua J.-Y."/>
            <person name="Lia J."/>
            <person name="Xua B."/>
            <person name="Chenc J."/>
            <person name="D'Auriad J.C."/>
            <person name="Huanga J.-P."/>
            <person name="Huanga S.-X."/>
        </authorList>
    </citation>
    <scope>NUCLEOTIDE SEQUENCE [LARGE SCALE GENOMIC DNA]</scope>
    <source>
        <strain evidence="4">cv. KIB-2019</strain>
    </source>
</reference>
<comment type="caution">
    <text evidence="3">The sequence shown here is derived from an EMBL/GenBank/DDBJ whole genome shotgun (WGS) entry which is preliminary data.</text>
</comment>
<accession>A0A9Q1LVP3</accession>
<dbReference type="EMBL" id="JAJAGQ010000014">
    <property type="protein sequence ID" value="KAJ8543067.1"/>
    <property type="molecule type" value="Genomic_DNA"/>
</dbReference>
<evidence type="ECO:0000313" key="4">
    <source>
        <dbReference type="Proteomes" id="UP001152561"/>
    </source>
</evidence>